<dbReference type="InterPro" id="IPR032782">
    <property type="entry name" value="KhpB_N"/>
</dbReference>
<dbReference type="PANTHER" id="PTHR35800">
    <property type="entry name" value="PROTEIN JAG"/>
    <property type="match status" value="1"/>
</dbReference>
<dbReference type="GO" id="GO:0003723">
    <property type="term" value="F:RNA binding"/>
    <property type="evidence" value="ECO:0007669"/>
    <property type="project" value="UniProtKB-UniRule"/>
</dbReference>
<dbReference type="Pfam" id="PF13083">
    <property type="entry name" value="KH_KhpA-B"/>
    <property type="match status" value="1"/>
</dbReference>
<dbReference type="OrthoDB" id="9794483at2"/>
<dbReference type="NCBIfam" id="NF041568">
    <property type="entry name" value="Jag_EloR"/>
    <property type="match status" value="1"/>
</dbReference>
<dbReference type="InterPro" id="IPR038008">
    <property type="entry name" value="Jag_KH"/>
</dbReference>
<dbReference type="Proteomes" id="UP000035704">
    <property type="component" value="Chromosome"/>
</dbReference>
<evidence type="ECO:0000256" key="1">
    <source>
        <dbReference type="HAMAP-Rule" id="MF_00867"/>
    </source>
</evidence>
<dbReference type="InterPro" id="IPR038247">
    <property type="entry name" value="Jag_N_dom_sf"/>
</dbReference>
<dbReference type="SUPFAM" id="SSF82708">
    <property type="entry name" value="R3H domain"/>
    <property type="match status" value="1"/>
</dbReference>
<keyword evidence="1" id="KW-0694">RNA-binding</keyword>
<accession>A0A0D8I803</accession>
<evidence type="ECO:0000313" key="3">
    <source>
        <dbReference type="Proteomes" id="UP000035704"/>
    </source>
</evidence>
<comment type="function">
    <text evidence="1">A probable RNA chaperone. Forms a complex with KhpA which binds to cellular RNA and controls its expression. Plays a role in peptidoglycan (PG) homeostasis and cell length regulation.</text>
</comment>
<keyword evidence="1" id="KW-0143">Chaperone</keyword>
<dbReference type="Pfam" id="PF01424">
    <property type="entry name" value="R3H"/>
    <property type="match status" value="1"/>
</dbReference>
<name>A0A0D8I803_9CLOT</name>
<dbReference type="InterPro" id="IPR039247">
    <property type="entry name" value="KhpB"/>
</dbReference>
<comment type="domain">
    <text evidence="1">Has an N-terminal Jag-N domain and 2 RNA-binding domains (KH and R3H).</text>
</comment>
<dbReference type="SMART" id="SM00393">
    <property type="entry name" value="R3H"/>
    <property type="match status" value="1"/>
</dbReference>
<dbReference type="GO" id="GO:0008360">
    <property type="term" value="P:regulation of cell shape"/>
    <property type="evidence" value="ECO:0007669"/>
    <property type="project" value="UniProtKB-KW"/>
</dbReference>
<dbReference type="EMBL" id="CP009687">
    <property type="protein sequence ID" value="AKL97371.1"/>
    <property type="molecule type" value="Genomic_DNA"/>
</dbReference>
<dbReference type="InterPro" id="IPR034079">
    <property type="entry name" value="R3H_KhpB"/>
</dbReference>
<dbReference type="KEGG" id="cace:CACET_c39450"/>
<dbReference type="InterPro" id="IPR015946">
    <property type="entry name" value="KH_dom-like_a/b"/>
</dbReference>
<sequence>MKSIESTGKTIEAAIQQGLDQLEKSREQVDVKIIEIPSKGFLGLIGTKLAKVRLTVVDRPEDDVRTFLQDLFKGMDIEVQIDIEAKGDTLNIHLEGPNMGVIIGRRGQTLDSVQYLASLVVNKNREDYLKVFIDTEDYRRKREETLIKLANKMARKVKKVGRTITLEPMNPYERRIIHSTLQGNPFVQTYSEGEEPYRKVAITIKK</sequence>
<dbReference type="CDD" id="cd02414">
    <property type="entry name" value="KH-II_Jag"/>
    <property type="match status" value="1"/>
</dbReference>
<dbReference type="GO" id="GO:0005737">
    <property type="term" value="C:cytoplasm"/>
    <property type="evidence" value="ECO:0007669"/>
    <property type="project" value="UniProtKB-SubCell"/>
</dbReference>
<reference evidence="2 3" key="1">
    <citation type="submission" date="2014-10" db="EMBL/GenBank/DDBJ databases">
        <title>Genome sequence of Clostridium aceticum DSM 1496.</title>
        <authorList>
            <person name="Poehlein A."/>
            <person name="Schiel-Bengelsdorf B."/>
            <person name="Gottschalk G."/>
            <person name="Duerre P."/>
            <person name="Daniel R."/>
        </authorList>
    </citation>
    <scope>NUCLEOTIDE SEQUENCE [LARGE SCALE GENOMIC DNA]</scope>
    <source>
        <strain evidence="2 3">DSM 1496</strain>
    </source>
</reference>
<dbReference type="Gene3D" id="3.30.1370.50">
    <property type="entry name" value="R3H-like domain"/>
    <property type="match status" value="1"/>
</dbReference>
<keyword evidence="1" id="KW-0133">Cell shape</keyword>
<dbReference type="PATRIC" id="fig|84022.5.peg.1198"/>
<dbReference type="PANTHER" id="PTHR35800:SF1">
    <property type="entry name" value="RNA-BINDING PROTEIN KHPB"/>
    <property type="match status" value="1"/>
</dbReference>
<protein>
    <recommendedName>
        <fullName evidence="1">RNA-binding protein KhpB</fullName>
    </recommendedName>
    <alternativeName>
        <fullName evidence="1">RNA-binding protein EloR</fullName>
    </alternativeName>
</protein>
<keyword evidence="1" id="KW-0963">Cytoplasm</keyword>
<dbReference type="HAMAP" id="MF_00867">
    <property type="entry name" value="KhpB"/>
    <property type="match status" value="1"/>
</dbReference>
<dbReference type="CDD" id="cd02644">
    <property type="entry name" value="R3H_jag"/>
    <property type="match status" value="1"/>
</dbReference>
<feature type="region of interest" description="Jag_N domain" evidence="1">
    <location>
        <begin position="5"/>
        <end position="55"/>
    </location>
</feature>
<proteinExistence type="inferred from homology"/>
<dbReference type="InterPro" id="IPR036867">
    <property type="entry name" value="R3H_dom_sf"/>
</dbReference>
<evidence type="ECO:0000313" key="2">
    <source>
        <dbReference type="EMBL" id="AKL97371.1"/>
    </source>
</evidence>
<dbReference type="STRING" id="84022.CACET_c39450"/>
<dbReference type="Pfam" id="PF14804">
    <property type="entry name" value="Jag_N"/>
    <property type="match status" value="1"/>
</dbReference>
<comment type="similarity">
    <text evidence="1">Belongs to the KhpB RNA-binding protein family.</text>
</comment>
<dbReference type="AlphaFoldDB" id="A0A0D8I803"/>
<keyword evidence="1" id="KW-0961">Cell wall biogenesis/degradation</keyword>
<comment type="subunit">
    <text evidence="1">Forms a complex with KhpA.</text>
</comment>
<dbReference type="PROSITE" id="PS51061">
    <property type="entry name" value="R3H"/>
    <property type="match status" value="1"/>
</dbReference>
<organism evidence="2 3">
    <name type="scientific">Clostridium aceticum</name>
    <dbReference type="NCBI Taxonomy" id="84022"/>
    <lineage>
        <taxon>Bacteria</taxon>
        <taxon>Bacillati</taxon>
        <taxon>Bacillota</taxon>
        <taxon>Clostridia</taxon>
        <taxon>Eubacteriales</taxon>
        <taxon>Clostridiaceae</taxon>
        <taxon>Clostridium</taxon>
    </lineage>
</organism>
<dbReference type="SMART" id="SM01245">
    <property type="entry name" value="Jag_N"/>
    <property type="match status" value="1"/>
</dbReference>
<dbReference type="InterPro" id="IPR001374">
    <property type="entry name" value="R3H_dom"/>
</dbReference>
<dbReference type="GO" id="GO:0071555">
    <property type="term" value="P:cell wall organization"/>
    <property type="evidence" value="ECO:0007669"/>
    <property type="project" value="UniProtKB-KW"/>
</dbReference>
<dbReference type="GO" id="GO:0009252">
    <property type="term" value="P:peptidoglycan biosynthetic process"/>
    <property type="evidence" value="ECO:0007669"/>
    <property type="project" value="UniProtKB-UniRule"/>
</dbReference>
<dbReference type="Gene3D" id="3.30.30.80">
    <property type="entry name" value="probable RNA-binding protein from clostridium symbiosum atcc 14940"/>
    <property type="match status" value="1"/>
</dbReference>
<comment type="subcellular location">
    <subcellularLocation>
        <location evidence="1">Cytoplasm</location>
    </subcellularLocation>
</comment>
<gene>
    <name evidence="1" type="primary">khpB</name>
    <name evidence="1" type="synonym">eloR</name>
    <name evidence="2" type="ORF">CACET_c39450</name>
</gene>
<keyword evidence="3" id="KW-1185">Reference proteome</keyword>
<dbReference type="PROSITE" id="PS50084">
    <property type="entry name" value="KH_TYPE_1"/>
    <property type="match status" value="1"/>
</dbReference>
<dbReference type="RefSeq" id="WP_044825683.1">
    <property type="nucleotide sequence ID" value="NZ_CP009687.1"/>
</dbReference>
<dbReference type="Gene3D" id="3.30.300.20">
    <property type="match status" value="1"/>
</dbReference>